<protein>
    <submittedName>
        <fullName evidence="1">Uncharacterized protein</fullName>
    </submittedName>
</protein>
<proteinExistence type="predicted"/>
<organism evidence="2">
    <name type="scientific">Harpegnathos saltator</name>
    <name type="common">Jerdon's jumping ant</name>
    <dbReference type="NCBI Taxonomy" id="610380"/>
    <lineage>
        <taxon>Eukaryota</taxon>
        <taxon>Metazoa</taxon>
        <taxon>Ecdysozoa</taxon>
        <taxon>Arthropoda</taxon>
        <taxon>Hexapoda</taxon>
        <taxon>Insecta</taxon>
        <taxon>Pterygota</taxon>
        <taxon>Neoptera</taxon>
        <taxon>Endopterygota</taxon>
        <taxon>Hymenoptera</taxon>
        <taxon>Apocrita</taxon>
        <taxon>Aculeata</taxon>
        <taxon>Formicoidea</taxon>
        <taxon>Formicidae</taxon>
        <taxon>Ponerinae</taxon>
        <taxon>Ponerini</taxon>
        <taxon>Harpegnathos</taxon>
    </lineage>
</organism>
<evidence type="ECO:0000313" key="1">
    <source>
        <dbReference type="EMBL" id="EFN82450.1"/>
    </source>
</evidence>
<dbReference type="Proteomes" id="UP000008237">
    <property type="component" value="Unassembled WGS sequence"/>
</dbReference>
<dbReference type="EMBL" id="GL449619">
    <property type="protein sequence ID" value="EFN82450.1"/>
    <property type="molecule type" value="Genomic_DNA"/>
</dbReference>
<reference evidence="1 2" key="1">
    <citation type="journal article" date="2010" name="Science">
        <title>Genomic comparison of the ants Camponotus floridanus and Harpegnathos saltator.</title>
        <authorList>
            <person name="Bonasio R."/>
            <person name="Zhang G."/>
            <person name="Ye C."/>
            <person name="Mutti N.S."/>
            <person name="Fang X."/>
            <person name="Qin N."/>
            <person name="Donahue G."/>
            <person name="Yang P."/>
            <person name="Li Q."/>
            <person name="Li C."/>
            <person name="Zhang P."/>
            <person name="Huang Z."/>
            <person name="Berger S.L."/>
            <person name="Reinberg D."/>
            <person name="Wang J."/>
            <person name="Liebig J."/>
        </authorList>
    </citation>
    <scope>NUCLEOTIDE SEQUENCE [LARGE SCALE GENOMIC DNA]</scope>
    <source>
        <strain evidence="1 2">R22 G/1</strain>
    </source>
</reference>
<evidence type="ECO:0000313" key="2">
    <source>
        <dbReference type="Proteomes" id="UP000008237"/>
    </source>
</evidence>
<gene>
    <name evidence="1" type="ORF">EAI_10658</name>
</gene>
<accession>E2BPD0</accession>
<name>E2BPD0_HARSA</name>
<dbReference type="InParanoid" id="E2BPD0"/>
<sequence length="100" mass="11401">MREIITSREVEYNLNSKECLGGYVILRTVRRSPSSIPQGSSGTTSFFTPQVLDQIVEEQLVAQATGALYQILKIRWLLQRLIPRPENCLGDLRFPQQYSS</sequence>
<keyword evidence="2" id="KW-1185">Reference proteome</keyword>
<dbReference type="AlphaFoldDB" id="E2BPD0"/>